<dbReference type="Proteomes" id="UP000182444">
    <property type="component" value="Chromosome 1B"/>
</dbReference>
<dbReference type="CDD" id="cd11281">
    <property type="entry name" value="ADF_drebrin_like"/>
    <property type="match status" value="1"/>
</dbReference>
<dbReference type="GO" id="GO:0005884">
    <property type="term" value="C:actin filament"/>
    <property type="evidence" value="ECO:0007669"/>
    <property type="project" value="TreeGrafter"/>
</dbReference>
<feature type="domain" description="ADF-H" evidence="5">
    <location>
        <begin position="4"/>
        <end position="141"/>
    </location>
</feature>
<organism evidence="6 7">
    <name type="scientific">Yarrowia lipolytica</name>
    <name type="common">Candida lipolytica</name>
    <dbReference type="NCBI Taxonomy" id="4952"/>
    <lineage>
        <taxon>Eukaryota</taxon>
        <taxon>Fungi</taxon>
        <taxon>Dikarya</taxon>
        <taxon>Ascomycota</taxon>
        <taxon>Saccharomycotina</taxon>
        <taxon>Dipodascomycetes</taxon>
        <taxon>Dipodascales</taxon>
        <taxon>Dipodascales incertae sedis</taxon>
        <taxon>Yarrowia</taxon>
    </lineage>
</organism>
<dbReference type="eggNOG" id="KOG3655">
    <property type="taxonomic scope" value="Eukaryota"/>
</dbReference>
<dbReference type="PANTHER" id="PTHR10829">
    <property type="entry name" value="CORTACTIN AND DREBRIN"/>
    <property type="match status" value="1"/>
</dbReference>
<feature type="compositionally biased region" description="Acidic residues" evidence="3">
    <location>
        <begin position="289"/>
        <end position="303"/>
    </location>
</feature>
<evidence type="ECO:0000256" key="3">
    <source>
        <dbReference type="SAM" id="MobiDB-lite"/>
    </source>
</evidence>
<keyword evidence="1 2" id="KW-0728">SH3 domain</keyword>
<evidence type="ECO:0000256" key="2">
    <source>
        <dbReference type="PROSITE-ProRule" id="PRU00192"/>
    </source>
</evidence>
<dbReference type="Gene3D" id="2.30.30.40">
    <property type="entry name" value="SH3 Domains"/>
    <property type="match status" value="1"/>
</dbReference>
<feature type="compositionally biased region" description="Pro residues" evidence="3">
    <location>
        <begin position="561"/>
        <end position="576"/>
    </location>
</feature>
<dbReference type="GO" id="GO:0030427">
    <property type="term" value="C:site of polarized growth"/>
    <property type="evidence" value="ECO:0007669"/>
    <property type="project" value="TreeGrafter"/>
</dbReference>
<dbReference type="SMART" id="SM00326">
    <property type="entry name" value="SH3"/>
    <property type="match status" value="1"/>
</dbReference>
<dbReference type="Gene3D" id="3.40.20.10">
    <property type="entry name" value="Severin"/>
    <property type="match status" value="1"/>
</dbReference>
<accession>A0A1D8N7R2</accession>
<dbReference type="GO" id="GO:0030833">
    <property type="term" value="P:regulation of actin filament polymerization"/>
    <property type="evidence" value="ECO:0007669"/>
    <property type="project" value="TreeGrafter"/>
</dbReference>
<sequence length="798" mass="84105">MSLDLATNGQQIKDVYGAIVSNDPEFPWAIFGYATSPTASSATIKVAAIPESDTSTLADFLDEFEEGKLQYGLVRVPDPHSKLPKIVYVGWCPEGVPDPRAKGVFNPHLHALGNLFHGYHVQVTARDRDDLTEDVILERLERASGAKYGATSSRKPGISSAIKTKPTYTTQKSGADEEDWGDAPAVETKPVSKPTPVESSYKPVKVDLAEIRKKGGPSTFTSEGRDADSDRGIVGGSYKPVGKIDIAAIRAQGKGHKESFENTPIKTDLDKPKPKATPKPTSKPAPVADVEDEDNQNGDEDGEPMSLKDRMKAFQKPSKSSSTPTPSKKPPTTIGGDDDDEEDETPKSVKDRLNAFSGSGRLTEMPKPKIDKSAIQSRFTPAASRGTKPLAPAGDLSSQYGLKTSIVSGGSRDFASENGKTPGQIWAEKHGKTPQPDVAVPSSTSNVSSASDKFSKLSVNDDDEEDKKTPASFGGDDDEDDEPHASVSALRGAFNKPAVHDEPKKSTPAPASRTIPPPPPSASRVNDDDDDEDEDDAPAVSVSALRGAFNKPAAADEDDAPPPPARTVPPPPPSASRPPADEDDDDEDEHNSFSKGASALQAAFSAGAGTGGPPPPPARGAAKDEEEDDAPPPMPARHAPPPANDDDAPPPMPARHVANDAPPPPMPSRPAADEPPAPALPSRGGAAAATPAAVVSSKPSATVEYDYTKDEEGEIDLVEDEIVTDIEFLDENWWSGTNSKGESGLFPSNYVRLKDGAVPTIPDPAAGCRALLPALLPELALAPLPSPCTTTTLLRTMN</sequence>
<dbReference type="EMBL" id="CP017554">
    <property type="protein sequence ID" value="AOW01678.1"/>
    <property type="molecule type" value="Genomic_DNA"/>
</dbReference>
<dbReference type="GO" id="GO:0030864">
    <property type="term" value="C:cortical actin cytoskeleton"/>
    <property type="evidence" value="ECO:0007669"/>
    <property type="project" value="TreeGrafter"/>
</dbReference>
<proteinExistence type="predicted"/>
<feature type="compositionally biased region" description="Acidic residues" evidence="3">
    <location>
        <begin position="527"/>
        <end position="537"/>
    </location>
</feature>
<name>A0A1D8N7R2_YARLL</name>
<dbReference type="InterPro" id="IPR002108">
    <property type="entry name" value="ADF-H"/>
</dbReference>
<dbReference type="SUPFAM" id="SSF50044">
    <property type="entry name" value="SH3-domain"/>
    <property type="match status" value="1"/>
</dbReference>
<dbReference type="InterPro" id="IPR029006">
    <property type="entry name" value="ADF-H/Gelsolin-like_dom_sf"/>
</dbReference>
<gene>
    <name evidence="6" type="ORF">YALI1_B18645g</name>
</gene>
<dbReference type="Pfam" id="PF00018">
    <property type="entry name" value="SH3_1"/>
    <property type="match status" value="1"/>
</dbReference>
<dbReference type="PROSITE" id="PS51263">
    <property type="entry name" value="ADF_H"/>
    <property type="match status" value="1"/>
</dbReference>
<dbReference type="PROSITE" id="PS50002">
    <property type="entry name" value="SH3"/>
    <property type="match status" value="1"/>
</dbReference>
<evidence type="ECO:0000256" key="1">
    <source>
        <dbReference type="ARBA" id="ARBA00022443"/>
    </source>
</evidence>
<dbReference type="VEuPathDB" id="FungiDB:YALI0_B14102g"/>
<dbReference type="RefSeq" id="XP_500868.2">
    <property type="nucleotide sequence ID" value="XM_500868.3"/>
</dbReference>
<dbReference type="InterPro" id="IPR035719">
    <property type="entry name" value="Abp1_fungi_SH3_C1"/>
</dbReference>
<protein>
    <recommendedName>
        <fullName evidence="8">Actin binding protein</fullName>
    </recommendedName>
</protein>
<dbReference type="PANTHER" id="PTHR10829:SF25">
    <property type="entry name" value="DREBRIN-LIKE PROTEIN"/>
    <property type="match status" value="1"/>
</dbReference>
<feature type="compositionally biased region" description="Low complexity" evidence="3">
    <location>
        <begin position="316"/>
        <end position="333"/>
    </location>
</feature>
<dbReference type="InterPro" id="IPR036028">
    <property type="entry name" value="SH3-like_dom_sf"/>
</dbReference>
<dbReference type="KEGG" id="yli:2907029"/>
<dbReference type="GO" id="GO:0051015">
    <property type="term" value="F:actin filament binding"/>
    <property type="evidence" value="ECO:0007669"/>
    <property type="project" value="TreeGrafter"/>
</dbReference>
<dbReference type="AlphaFoldDB" id="A0A1D8N7R2"/>
<feature type="compositionally biased region" description="Low complexity" evidence="3">
    <location>
        <begin position="596"/>
        <end position="607"/>
    </location>
</feature>
<evidence type="ECO:0008006" key="8">
    <source>
        <dbReference type="Google" id="ProtNLM"/>
    </source>
</evidence>
<dbReference type="SUPFAM" id="SSF55753">
    <property type="entry name" value="Actin depolymerizing proteins"/>
    <property type="match status" value="1"/>
</dbReference>
<feature type="domain" description="SH3" evidence="4">
    <location>
        <begin position="696"/>
        <end position="756"/>
    </location>
</feature>
<dbReference type="VEuPathDB" id="FungiDB:YALI1_B18645g"/>
<evidence type="ECO:0000259" key="5">
    <source>
        <dbReference type="PROSITE" id="PS51263"/>
    </source>
</evidence>
<feature type="region of interest" description="Disordered" evidence="3">
    <location>
        <begin position="148"/>
        <end position="701"/>
    </location>
</feature>
<evidence type="ECO:0000259" key="4">
    <source>
        <dbReference type="PROSITE" id="PS50002"/>
    </source>
</evidence>
<feature type="compositionally biased region" description="Basic and acidic residues" evidence="3">
    <location>
        <begin position="204"/>
        <end position="213"/>
    </location>
</feature>
<dbReference type="Pfam" id="PF00241">
    <property type="entry name" value="Cofilin_ADF"/>
    <property type="match status" value="1"/>
</dbReference>
<feature type="compositionally biased region" description="Polar residues" evidence="3">
    <location>
        <begin position="396"/>
        <end position="408"/>
    </location>
</feature>
<feature type="compositionally biased region" description="Low complexity" evidence="3">
    <location>
        <begin position="438"/>
        <end position="451"/>
    </location>
</feature>
<dbReference type="GeneID" id="2907029"/>
<feature type="compositionally biased region" description="Pro residues" evidence="3">
    <location>
        <begin position="661"/>
        <end position="679"/>
    </location>
</feature>
<dbReference type="InterPro" id="IPR001452">
    <property type="entry name" value="SH3_domain"/>
</dbReference>
<reference evidence="6 7" key="1">
    <citation type="journal article" date="2016" name="PLoS ONE">
        <title>Sequence Assembly of Yarrowia lipolytica Strain W29/CLIB89 Shows Transposable Element Diversity.</title>
        <authorList>
            <person name="Magnan C."/>
            <person name="Yu J."/>
            <person name="Chang I."/>
            <person name="Jahn E."/>
            <person name="Kanomata Y."/>
            <person name="Wu J."/>
            <person name="Zeller M."/>
            <person name="Oakes M."/>
            <person name="Baldi P."/>
            <person name="Sandmeyer S."/>
        </authorList>
    </citation>
    <scope>NUCLEOTIDE SEQUENCE [LARGE SCALE GENOMIC DNA]</scope>
    <source>
        <strain evidence="7">CLIB89(W29)</strain>
    </source>
</reference>
<evidence type="ECO:0000313" key="6">
    <source>
        <dbReference type="EMBL" id="AOW01678.1"/>
    </source>
</evidence>
<dbReference type="SMART" id="SM00102">
    <property type="entry name" value="ADF"/>
    <property type="match status" value="1"/>
</dbReference>
<dbReference type="CDD" id="cd11962">
    <property type="entry name" value="SH3_Abp1_fungi_C1"/>
    <property type="match status" value="1"/>
</dbReference>
<feature type="compositionally biased region" description="Pro residues" evidence="3">
    <location>
        <begin position="631"/>
        <end position="653"/>
    </location>
</feature>
<feature type="compositionally biased region" description="Low complexity" evidence="3">
    <location>
        <begin position="686"/>
        <end position="701"/>
    </location>
</feature>
<evidence type="ECO:0000313" key="7">
    <source>
        <dbReference type="Proteomes" id="UP000182444"/>
    </source>
</evidence>